<evidence type="ECO:0000313" key="1">
    <source>
        <dbReference type="EMBL" id="CBJ88522.1"/>
    </source>
</evidence>
<dbReference type="Proteomes" id="UP000008075">
    <property type="component" value="Chromosome"/>
</dbReference>
<proteinExistence type="predicted"/>
<dbReference type="HOGENOM" id="CLU_3417175_0_0_6"/>
<reference evidence="1 2" key="1">
    <citation type="journal article" date="2011" name="PLoS ONE">
        <title>The entomopathogenic bacterial endosymbionts xenorhabdus and photorhabdus: convergent lifestyles from divergent genomes.</title>
        <authorList>
            <person name="Chaston J.M."/>
            <person name="Suen G."/>
            <person name="Tucker S.L."/>
            <person name="Andersen A.W."/>
            <person name="Bhasin A."/>
            <person name="Bode E."/>
            <person name="Bode H.B."/>
            <person name="Brachmann A.O."/>
            <person name="Cowles C.E."/>
            <person name="Cowles K.N."/>
            <person name="Darby C."/>
            <person name="de Leon L."/>
            <person name="Drace K."/>
            <person name="Du Z."/>
            <person name="Givaudan A."/>
            <person name="Herbert Tran E.E."/>
            <person name="Jewell K.A."/>
            <person name="Knack J.J."/>
            <person name="Krasomil-Osterfeld K.C."/>
            <person name="Kukor R."/>
            <person name="Lanois A."/>
            <person name="Latreille P."/>
            <person name="Leimgruber N.K."/>
            <person name="Lipke C.M."/>
            <person name="Liu R."/>
            <person name="Lu X."/>
            <person name="Martens E.C."/>
            <person name="Marri P.R."/>
            <person name="Medigue C."/>
            <person name="Menard M.L."/>
            <person name="Miller N.M."/>
            <person name="Morales-Soto N."/>
            <person name="Norton S."/>
            <person name="Ogier J.C."/>
            <person name="Orchard S.S."/>
            <person name="Park D."/>
            <person name="Park Y."/>
            <person name="Qurollo B.A."/>
            <person name="Sugar D.R."/>
            <person name="Richards G.R."/>
            <person name="Rouy Z."/>
            <person name="Slominski B."/>
            <person name="Slominski K."/>
            <person name="Snyder H."/>
            <person name="Tjaden B.C."/>
            <person name="van der Hoeven R."/>
            <person name="Welch R.D."/>
            <person name="Wheeler C."/>
            <person name="Xiang B."/>
            <person name="Barbazuk B."/>
            <person name="Gaudriault S."/>
            <person name="Goodner B."/>
            <person name="Slater S.C."/>
            <person name="Forst S."/>
            <person name="Goldman B.S."/>
            <person name="Goodrich-Blair H."/>
        </authorList>
    </citation>
    <scope>NUCLEOTIDE SEQUENCE [LARGE SCALE GENOMIC DNA]</scope>
    <source>
        <strain evidence="2">ATCC 19061 / DSM 3370 / CCUG 14189 / LMG 1036 / NCIMB 9965 / AN6</strain>
    </source>
</reference>
<protein>
    <submittedName>
        <fullName evidence="1">Uncharacterized protein</fullName>
    </submittedName>
</protein>
<evidence type="ECO:0000313" key="2">
    <source>
        <dbReference type="Proteomes" id="UP000008075"/>
    </source>
</evidence>
<dbReference type="EMBL" id="FN667742">
    <property type="protein sequence ID" value="CBJ88522.1"/>
    <property type="molecule type" value="Genomic_DNA"/>
</dbReference>
<gene>
    <name evidence="1" type="ordered locus">XNC1_0448</name>
</gene>
<dbReference type="KEGG" id="xne:XNC1_0448"/>
<organism evidence="1 2">
    <name type="scientific">Xenorhabdus nematophila (strain ATCC 19061 / DSM 3370 / CCUG 14189 / LMG 1036 / NCIMB 9965 / AN6)</name>
    <dbReference type="NCBI Taxonomy" id="406817"/>
    <lineage>
        <taxon>Bacteria</taxon>
        <taxon>Pseudomonadati</taxon>
        <taxon>Pseudomonadota</taxon>
        <taxon>Gammaproteobacteria</taxon>
        <taxon>Enterobacterales</taxon>
        <taxon>Morganellaceae</taxon>
        <taxon>Xenorhabdus</taxon>
    </lineage>
</organism>
<name>D3VI33_XENNA</name>
<dbReference type="AlphaFoldDB" id="D3VI33"/>
<keyword evidence="2" id="KW-1185">Reference proteome</keyword>
<sequence length="26" mass="2983">MLLAITIAQEFDIAFQADPQEYISVR</sequence>
<accession>D3VI33</accession>
<dbReference type="STRING" id="406817.XNC1_0448"/>